<keyword evidence="4" id="KW-1185">Reference proteome</keyword>
<reference evidence="3 4" key="1">
    <citation type="submission" date="2015-05" db="EMBL/GenBank/DDBJ databases">
        <title>Photobacterium galathea sp. nov.</title>
        <authorList>
            <person name="Machado H."/>
            <person name="Gram L."/>
        </authorList>
    </citation>
    <scope>NUCLEOTIDE SEQUENCE [LARGE SCALE GENOMIC DNA]</scope>
    <source>
        <strain evidence="3 4">DSM 22954</strain>
    </source>
</reference>
<sequence>MKVDSNGDMAQMNAMLYHDNSALATIRQQADQQGALKTVAGQFEAMFLQMVLRQMRSSSDVLAPEDNPFSSKEQGVYRDFYDGQLAIELAKKQRSGIADMLIKQLSPTLPHASQALSKMPVSHATAPQTAANDSDGLGTAAVTTPSSDEGLAAFNDTALAAAYDPRVSFRQMFQESMGTVAFQQPLIHKVEL</sequence>
<dbReference type="OrthoDB" id="5767686at2"/>
<dbReference type="PATRIC" id="fig|320778.3.peg.2184"/>
<accession>A0A0J1HEB9</accession>
<dbReference type="GO" id="GO:0044781">
    <property type="term" value="P:bacterial-type flagellum organization"/>
    <property type="evidence" value="ECO:0007669"/>
    <property type="project" value="UniProtKB-KW"/>
</dbReference>
<feature type="domain" description="Flagellar protein FlgJ N-terminal" evidence="2">
    <location>
        <begin position="54"/>
        <end position="104"/>
    </location>
</feature>
<organism evidence="3 4">
    <name type="scientific">Photobacterium ganghwense</name>
    <dbReference type="NCBI Taxonomy" id="320778"/>
    <lineage>
        <taxon>Bacteria</taxon>
        <taxon>Pseudomonadati</taxon>
        <taxon>Pseudomonadota</taxon>
        <taxon>Gammaproteobacteria</taxon>
        <taxon>Vibrionales</taxon>
        <taxon>Vibrionaceae</taxon>
        <taxon>Photobacterium</taxon>
    </lineage>
</organism>
<gene>
    <name evidence="3" type="ORF">ABT57_10015</name>
</gene>
<protein>
    <recommendedName>
        <fullName evidence="2">Flagellar protein FlgJ N-terminal domain-containing protein</fullName>
    </recommendedName>
</protein>
<name>A0A0J1HEB9_9GAMM</name>
<evidence type="ECO:0000313" key="3">
    <source>
        <dbReference type="EMBL" id="KLV09990.1"/>
    </source>
</evidence>
<evidence type="ECO:0000259" key="2">
    <source>
        <dbReference type="Pfam" id="PF10135"/>
    </source>
</evidence>
<dbReference type="EMBL" id="LDOU01000007">
    <property type="protein sequence ID" value="KLV09990.1"/>
    <property type="molecule type" value="Genomic_DNA"/>
</dbReference>
<dbReference type="Proteomes" id="UP000035909">
    <property type="component" value="Unassembled WGS sequence"/>
</dbReference>
<dbReference type="STRING" id="320778.ABT57_10015"/>
<dbReference type="AlphaFoldDB" id="A0A0J1HEB9"/>
<dbReference type="Pfam" id="PF10135">
    <property type="entry name" value="Rod-binding"/>
    <property type="match status" value="1"/>
</dbReference>
<dbReference type="InterPro" id="IPR019301">
    <property type="entry name" value="Flagellar_prot_FlgJ_N"/>
</dbReference>
<dbReference type="RefSeq" id="WP_047885078.1">
    <property type="nucleotide sequence ID" value="NZ_LDOU01000007.1"/>
</dbReference>
<evidence type="ECO:0000256" key="1">
    <source>
        <dbReference type="ARBA" id="ARBA00022795"/>
    </source>
</evidence>
<comment type="caution">
    <text evidence="3">The sequence shown here is derived from an EMBL/GenBank/DDBJ whole genome shotgun (WGS) entry which is preliminary data.</text>
</comment>
<evidence type="ECO:0000313" key="4">
    <source>
        <dbReference type="Proteomes" id="UP000035909"/>
    </source>
</evidence>
<proteinExistence type="predicted"/>
<keyword evidence="1" id="KW-1005">Bacterial flagellum biogenesis</keyword>